<organism evidence="4 5">
    <name type="scientific">Luteolibacter luteus</name>
    <dbReference type="NCBI Taxonomy" id="2728835"/>
    <lineage>
        <taxon>Bacteria</taxon>
        <taxon>Pseudomonadati</taxon>
        <taxon>Verrucomicrobiota</taxon>
        <taxon>Verrucomicrobiia</taxon>
        <taxon>Verrucomicrobiales</taxon>
        <taxon>Verrucomicrobiaceae</taxon>
        <taxon>Luteolibacter</taxon>
    </lineage>
</organism>
<evidence type="ECO:0000256" key="2">
    <source>
        <dbReference type="SAM" id="MobiDB-lite"/>
    </source>
</evidence>
<accession>A0A858RMA9</accession>
<feature type="region of interest" description="Disordered" evidence="2">
    <location>
        <begin position="1"/>
        <end position="51"/>
    </location>
</feature>
<feature type="domain" description="DUF5681" evidence="3">
    <location>
        <begin position="27"/>
        <end position="86"/>
    </location>
</feature>
<keyword evidence="5" id="KW-1185">Reference proteome</keyword>
<feature type="compositionally biased region" description="Polar residues" evidence="2">
    <location>
        <begin position="1"/>
        <end position="28"/>
    </location>
</feature>
<dbReference type="InterPro" id="IPR043736">
    <property type="entry name" value="DUF5681"/>
</dbReference>
<keyword evidence="1" id="KW-0175">Coiled coil</keyword>
<dbReference type="EMBL" id="CP051774">
    <property type="protein sequence ID" value="QJE97320.1"/>
    <property type="molecule type" value="Genomic_DNA"/>
</dbReference>
<proteinExistence type="predicted"/>
<dbReference type="Pfam" id="PF18932">
    <property type="entry name" value="DUF5681"/>
    <property type="match status" value="1"/>
</dbReference>
<gene>
    <name evidence="4" type="ORF">HHL09_16500</name>
</gene>
<dbReference type="Proteomes" id="UP000501812">
    <property type="component" value="Chromosome"/>
</dbReference>
<reference evidence="4 5" key="1">
    <citation type="submission" date="2020-04" db="EMBL/GenBank/DDBJ databases">
        <title>Luteolibacter sp. G-1-1-1 isolated from soil.</title>
        <authorList>
            <person name="Dahal R.H."/>
        </authorList>
    </citation>
    <scope>NUCLEOTIDE SEQUENCE [LARGE SCALE GENOMIC DNA]</scope>
    <source>
        <strain evidence="4 5">G-1-1-1</strain>
    </source>
</reference>
<dbReference type="RefSeq" id="WP_169455720.1">
    <property type="nucleotide sequence ID" value="NZ_CP051774.1"/>
</dbReference>
<dbReference type="AlphaFoldDB" id="A0A858RMA9"/>
<evidence type="ECO:0000259" key="3">
    <source>
        <dbReference type="Pfam" id="PF18932"/>
    </source>
</evidence>
<name>A0A858RMA9_9BACT</name>
<sequence>MSSSTNLPSSGTAARNSGSAETPRTPNGQFLPGRSGNPNGRPRIAQGGPPLFLKEDADSIAEVMVSKAMAGDVSAAKLVMERVHPRLRSAAAPIVVELPPDSGPYPMAEAVLRAALAGMISPDTAAQLVGLASQLVRIAEAEELKARLEALERAVSGKNTKA</sequence>
<dbReference type="KEGG" id="luo:HHL09_16500"/>
<evidence type="ECO:0000256" key="1">
    <source>
        <dbReference type="SAM" id="Coils"/>
    </source>
</evidence>
<evidence type="ECO:0000313" key="4">
    <source>
        <dbReference type="EMBL" id="QJE97320.1"/>
    </source>
</evidence>
<evidence type="ECO:0000313" key="5">
    <source>
        <dbReference type="Proteomes" id="UP000501812"/>
    </source>
</evidence>
<feature type="coiled-coil region" evidence="1">
    <location>
        <begin position="131"/>
        <end position="161"/>
    </location>
</feature>
<protein>
    <recommendedName>
        <fullName evidence="3">DUF5681 domain-containing protein</fullName>
    </recommendedName>
</protein>